<dbReference type="InterPro" id="IPR001841">
    <property type="entry name" value="Znf_RING"/>
</dbReference>
<dbReference type="InterPro" id="IPR013083">
    <property type="entry name" value="Znf_RING/FYVE/PHD"/>
</dbReference>
<keyword evidence="7" id="KW-0812">Transmembrane</keyword>
<evidence type="ECO:0000256" key="1">
    <source>
        <dbReference type="ARBA" id="ARBA00022723"/>
    </source>
</evidence>
<dbReference type="EMBL" id="CAXDID020000182">
    <property type="protein sequence ID" value="CAL6049840.1"/>
    <property type="molecule type" value="Genomic_DNA"/>
</dbReference>
<keyword evidence="3" id="KW-0862">Zinc</keyword>
<comment type="caution">
    <text evidence="9">The sequence shown here is derived from an EMBL/GenBank/DDBJ whole genome shotgun (WGS) entry which is preliminary data.</text>
</comment>
<evidence type="ECO:0000256" key="5">
    <source>
        <dbReference type="SAM" id="Coils"/>
    </source>
</evidence>
<dbReference type="Proteomes" id="UP001642409">
    <property type="component" value="Unassembled WGS sequence"/>
</dbReference>
<dbReference type="SMART" id="SM00184">
    <property type="entry name" value="RING"/>
    <property type="match status" value="1"/>
</dbReference>
<dbReference type="PANTHER" id="PTHR45969">
    <property type="entry name" value="RING ZINC FINGER PROTEIN-RELATED"/>
    <property type="match status" value="1"/>
</dbReference>
<feature type="transmembrane region" description="Helical" evidence="7">
    <location>
        <begin position="46"/>
        <end position="67"/>
    </location>
</feature>
<gene>
    <name evidence="9" type="ORF">HINF_LOCUS32519</name>
    <name evidence="10" type="ORF">HINF_LOCUS43599</name>
</gene>
<keyword evidence="5" id="KW-0175">Coiled coil</keyword>
<keyword evidence="11" id="KW-1185">Reference proteome</keyword>
<proteinExistence type="predicted"/>
<evidence type="ECO:0000256" key="7">
    <source>
        <dbReference type="SAM" id="Phobius"/>
    </source>
</evidence>
<accession>A0AA86U822</accession>
<evidence type="ECO:0000256" key="6">
    <source>
        <dbReference type="SAM" id="MobiDB-lite"/>
    </source>
</evidence>
<feature type="transmembrane region" description="Helical" evidence="7">
    <location>
        <begin position="160"/>
        <end position="182"/>
    </location>
</feature>
<reference evidence="9" key="1">
    <citation type="submission" date="2023-06" db="EMBL/GenBank/DDBJ databases">
        <authorList>
            <person name="Kurt Z."/>
        </authorList>
    </citation>
    <scope>NUCLEOTIDE SEQUENCE</scope>
</reference>
<evidence type="ECO:0000313" key="9">
    <source>
        <dbReference type="EMBL" id="CAI9944874.1"/>
    </source>
</evidence>
<feature type="transmembrane region" description="Helical" evidence="7">
    <location>
        <begin position="7"/>
        <end position="26"/>
    </location>
</feature>
<dbReference type="GO" id="GO:0061630">
    <property type="term" value="F:ubiquitin protein ligase activity"/>
    <property type="evidence" value="ECO:0007669"/>
    <property type="project" value="TreeGrafter"/>
</dbReference>
<evidence type="ECO:0000313" key="10">
    <source>
        <dbReference type="EMBL" id="CAL6049840.1"/>
    </source>
</evidence>
<keyword evidence="7" id="KW-1133">Transmembrane helix</keyword>
<dbReference type="CDD" id="cd16448">
    <property type="entry name" value="RING-H2"/>
    <property type="match status" value="1"/>
</dbReference>
<feature type="transmembrane region" description="Helical" evidence="7">
    <location>
        <begin position="202"/>
        <end position="227"/>
    </location>
</feature>
<feature type="coiled-coil region" evidence="5">
    <location>
        <begin position="581"/>
        <end position="636"/>
    </location>
</feature>
<evidence type="ECO:0000313" key="11">
    <source>
        <dbReference type="Proteomes" id="UP001642409"/>
    </source>
</evidence>
<sequence length="768" mass="89307">MILQTEFLVPTCAVAITSSVFVALFVKFGSIGDFFIVIEHYTYTKILTYVLMFALFYLFCLFVRIFAFPGLSSAEMTQIYQKLNKTLANTYIRILQWLNVTDILQPKVITALLLSTSLAQLQIATQLFEARVNVIYGEQQQFEMLRGQQLRHKKRLVKRLYFEIIRPIILIPIVLCVTLILQSDTKGSLFAILKQHLQSSDLFMRSSLFVALHIGINYFKTVILLLINSVQILFYKDNQFGVNLVLTFCNAFFDFLETAVLTINSANTGLVAFRGIELSSIIDKFKNIMDDKFHMGHEEGQQGQNKDKPKDKKEDVPLEQRSRAQYLFFSDLLDLIDQLRETRKSLAKFVLALKSFKRMGKFEEPTLEDLYKTSDIEAIKKDLESFLEQAPCSICLSPMDIITEKNQCKKLNCQHCYHTGCIRQWIVQGNAKCPICNKEIFEGGEKLLLQLDDPIPDDNVIPDFGDHAVQQPDVPKLELPDVESSNEDHHEPKPIFTEENIPPYQLDDQKVVPKAEIKNQEKKLEQKKEPIVNAVKEPVSQPIQQQEPKKQVQPENLPEVQQQVQKQVQQIIQQEVKQVVQEEIQQDKEETKEEVFNLEESNEFKIEESEQNQFQLEESEEIKQEIQQEIIKEEQINQDPEPLQNTVFEYKQVEQIEEELMNELILEPIEIITEKPKTKKKTLQNLHSPFGQNKIKLGEIPIYTQQDLEHIDEALLMKEIKIQIKQYLDCFKSIREHRNNYALQRQIFEHINGTETEITVENSNKKEE</sequence>
<dbReference type="GO" id="GO:0008270">
    <property type="term" value="F:zinc ion binding"/>
    <property type="evidence" value="ECO:0007669"/>
    <property type="project" value="UniProtKB-KW"/>
</dbReference>
<feature type="region of interest" description="Disordered" evidence="6">
    <location>
        <begin position="478"/>
        <end position="508"/>
    </location>
</feature>
<dbReference type="AlphaFoldDB" id="A0AA86U822"/>
<keyword evidence="2 4" id="KW-0863">Zinc-finger</keyword>
<dbReference type="Gene3D" id="3.30.40.10">
    <property type="entry name" value="Zinc/RING finger domain, C3HC4 (zinc finger)"/>
    <property type="match status" value="1"/>
</dbReference>
<evidence type="ECO:0000256" key="4">
    <source>
        <dbReference type="PROSITE-ProRule" id="PRU00175"/>
    </source>
</evidence>
<evidence type="ECO:0000256" key="3">
    <source>
        <dbReference type="ARBA" id="ARBA00022833"/>
    </source>
</evidence>
<dbReference type="PROSITE" id="PS50089">
    <property type="entry name" value="ZF_RING_2"/>
    <property type="match status" value="1"/>
</dbReference>
<keyword evidence="1" id="KW-0479">Metal-binding</keyword>
<dbReference type="GO" id="GO:0016567">
    <property type="term" value="P:protein ubiquitination"/>
    <property type="evidence" value="ECO:0007669"/>
    <property type="project" value="TreeGrafter"/>
</dbReference>
<evidence type="ECO:0000259" key="8">
    <source>
        <dbReference type="PROSITE" id="PS50089"/>
    </source>
</evidence>
<dbReference type="PANTHER" id="PTHR45969:SF69">
    <property type="entry name" value="FINGER DOMAIN PROTEIN, PUTATIVE (AFU_ORTHOLOGUE AFUA_3G12190)-RELATED"/>
    <property type="match status" value="1"/>
</dbReference>
<feature type="domain" description="RING-type" evidence="8">
    <location>
        <begin position="392"/>
        <end position="437"/>
    </location>
</feature>
<dbReference type="EMBL" id="CATOUU010000735">
    <property type="protein sequence ID" value="CAI9944874.1"/>
    <property type="molecule type" value="Genomic_DNA"/>
</dbReference>
<name>A0AA86U822_9EUKA</name>
<dbReference type="SUPFAM" id="SSF57850">
    <property type="entry name" value="RING/U-box"/>
    <property type="match status" value="1"/>
</dbReference>
<protein>
    <submittedName>
        <fullName evidence="9">C3HC4 type (RING finger) domain-containing protein</fullName>
    </submittedName>
</protein>
<evidence type="ECO:0000256" key="2">
    <source>
        <dbReference type="ARBA" id="ARBA00022771"/>
    </source>
</evidence>
<dbReference type="Pfam" id="PF13639">
    <property type="entry name" value="zf-RING_2"/>
    <property type="match status" value="1"/>
</dbReference>
<reference evidence="10 11" key="2">
    <citation type="submission" date="2024-07" db="EMBL/GenBank/DDBJ databases">
        <authorList>
            <person name="Akdeniz Z."/>
        </authorList>
    </citation>
    <scope>NUCLEOTIDE SEQUENCE [LARGE SCALE GENOMIC DNA]</scope>
</reference>
<keyword evidence="7" id="KW-0472">Membrane</keyword>
<organism evidence="9">
    <name type="scientific">Hexamita inflata</name>
    <dbReference type="NCBI Taxonomy" id="28002"/>
    <lineage>
        <taxon>Eukaryota</taxon>
        <taxon>Metamonada</taxon>
        <taxon>Diplomonadida</taxon>
        <taxon>Hexamitidae</taxon>
        <taxon>Hexamitinae</taxon>
        <taxon>Hexamita</taxon>
    </lineage>
</organism>